<dbReference type="InterPro" id="IPR006564">
    <property type="entry name" value="Znf_PMZ"/>
</dbReference>
<evidence type="ECO:0000313" key="7">
    <source>
        <dbReference type="EMBL" id="KAJ0212247.1"/>
    </source>
</evidence>
<comment type="caution">
    <text evidence="7">The sequence shown here is derived from an EMBL/GenBank/DDBJ whole genome shotgun (WGS) entry which is preliminary data.</text>
</comment>
<dbReference type="EMBL" id="NBSK02000004">
    <property type="protein sequence ID" value="KAJ0212247.1"/>
    <property type="molecule type" value="Genomic_DNA"/>
</dbReference>
<dbReference type="Pfam" id="PF10551">
    <property type="entry name" value="MULE"/>
    <property type="match status" value="1"/>
</dbReference>
<feature type="compositionally biased region" description="Basic and acidic residues" evidence="5">
    <location>
        <begin position="354"/>
        <end position="365"/>
    </location>
</feature>
<dbReference type="GO" id="GO:0008270">
    <property type="term" value="F:zinc ion binding"/>
    <property type="evidence" value="ECO:0007669"/>
    <property type="project" value="UniProtKB-KW"/>
</dbReference>
<feature type="compositionally biased region" description="Low complexity" evidence="5">
    <location>
        <begin position="1052"/>
        <end position="1062"/>
    </location>
</feature>
<keyword evidence="1" id="KW-0479">Metal-binding</keyword>
<evidence type="ECO:0000259" key="6">
    <source>
        <dbReference type="PROSITE" id="PS50966"/>
    </source>
</evidence>
<organism evidence="7 8">
    <name type="scientific">Lactuca sativa</name>
    <name type="common">Garden lettuce</name>
    <dbReference type="NCBI Taxonomy" id="4236"/>
    <lineage>
        <taxon>Eukaryota</taxon>
        <taxon>Viridiplantae</taxon>
        <taxon>Streptophyta</taxon>
        <taxon>Embryophyta</taxon>
        <taxon>Tracheophyta</taxon>
        <taxon>Spermatophyta</taxon>
        <taxon>Magnoliopsida</taxon>
        <taxon>eudicotyledons</taxon>
        <taxon>Gunneridae</taxon>
        <taxon>Pentapetalae</taxon>
        <taxon>asterids</taxon>
        <taxon>campanulids</taxon>
        <taxon>Asterales</taxon>
        <taxon>Asteraceae</taxon>
        <taxon>Cichorioideae</taxon>
        <taxon>Cichorieae</taxon>
        <taxon>Lactucinae</taxon>
        <taxon>Lactuca</taxon>
    </lineage>
</organism>
<evidence type="ECO:0000256" key="5">
    <source>
        <dbReference type="SAM" id="MobiDB-lite"/>
    </source>
</evidence>
<dbReference type="InterPro" id="IPR018289">
    <property type="entry name" value="MULE_transposase_dom"/>
</dbReference>
<evidence type="ECO:0000313" key="8">
    <source>
        <dbReference type="Proteomes" id="UP000235145"/>
    </source>
</evidence>
<evidence type="ECO:0000256" key="2">
    <source>
        <dbReference type="ARBA" id="ARBA00022771"/>
    </source>
</evidence>
<feature type="compositionally biased region" description="Basic residues" evidence="5">
    <location>
        <begin position="1029"/>
        <end position="1042"/>
    </location>
</feature>
<feature type="region of interest" description="Disordered" evidence="5">
    <location>
        <begin position="335"/>
        <end position="371"/>
    </location>
</feature>
<keyword evidence="2 4" id="KW-0863">Zinc-finger</keyword>
<keyword evidence="8" id="KW-1185">Reference proteome</keyword>
<keyword evidence="3" id="KW-0862">Zinc</keyword>
<sequence>MVFVMWAIRPKGETYDITNEYERVPTMFNIKLHHGGNFTKLPNTKYVKGEVRYIDLVDIDEFSVHELDAMMVELGYSVPPVIYYHFRIPHEDLDFGLKALGNDDDVLNLAQYIGDNKVIEVYTEHGQTNLLTYFMSPKGKQKVIIKELCDGDLTKEANVPQIPAKHKTPMIDEADDQTQLAGYMSLILYDKVPTEVSPQYRRNVRVKSIVGQSSCAKKLCLVELDDVVEDQGGDHAKLDDVVQDQGSENPKLDDMVQDQAGEHANMDDVVQDQEVEHANMDDVVQDQEVEHANMDDVVQDQEVEHANMDDVVQDQGGDHDNFDYDDFHYENFSHHHFDPFDGEHYQPPEDENVEDHQSEHEKSADSDDLGQQSEEQYDELVDDENNVSEVEVDMTDFNLNLDKDYGCVQMDGFHNGVGTNDKHEDIEVIDNDRWDSLDEGSEDERKRRCVLKNLAKEKRCSLGNIHKASFYVGQKFKSKKELKEKIDMHALETRRNLYYKKNDKLRLRALCRGVVPVINASGVVGLNTKNKSKGKEVNSEKVNCSWFLHASRSNTESPWFVRTLNDNHTCLQSRKIRACTATFISKRIMDQIDTNPGIPLRALQEQLQKDFEVGVSIDKVFRAKAIATKIVEGDYTKQYEILRDYVLELQATNLDTTVKIDVYSEQNPSNPTRRFKRIYICLGPLKKGFKAGLRDLLGFDGAHMKGPFPGQVLTAVGLDSNNGIYPLAYAIVETENKSSWVWFLQCLGEDLDLGSNPNFTFITDRQKGLIPAIAQLFPCAEHRYCLRHIHQNMRVKWKLKEYKNHLWRCATATTVPEFEHCMKEFSNYDKEACEWLRKIPPKHWARSHFTGRAISDILLNNLCEVFNSKIIEGRDKPIIGCLEYIRQYLMKRICNVMKVMDKAKGPLTSTATTILDVNKSHASHYIARWNGGEKYQVTGAWQDQHVVDVRNNTCTCRKWELIGIPCKHAIATLYEMTKNSEDVGDIYRWVNKVYWLDTWKNAYSYKVEPIKGRIMWPKSLCPTTLVPPIHHKQPGRPTKKRKKSEDEKLSRSQRGSQSQTGTHGVSQEEGCKVGPDGVQKLTRKYVSVTCAKCKNKGHNSRTCKGQGGGS</sequence>
<dbReference type="AlphaFoldDB" id="A0A9R1VWJ2"/>
<gene>
    <name evidence="7" type="ORF">LSAT_V11C400219810</name>
</gene>
<dbReference type="SMART" id="SM00575">
    <property type="entry name" value="ZnF_PMZ"/>
    <property type="match status" value="1"/>
</dbReference>
<name>A0A9R1VWJ2_LACSA</name>
<accession>A0A9R1VWJ2</accession>
<protein>
    <recommendedName>
        <fullName evidence="6">SWIM-type domain-containing protein</fullName>
    </recommendedName>
</protein>
<reference evidence="7 8" key="1">
    <citation type="journal article" date="2017" name="Nat. Commun.">
        <title>Genome assembly with in vitro proximity ligation data and whole-genome triplication in lettuce.</title>
        <authorList>
            <person name="Reyes-Chin-Wo S."/>
            <person name="Wang Z."/>
            <person name="Yang X."/>
            <person name="Kozik A."/>
            <person name="Arikit S."/>
            <person name="Song C."/>
            <person name="Xia L."/>
            <person name="Froenicke L."/>
            <person name="Lavelle D.O."/>
            <person name="Truco M.J."/>
            <person name="Xia R."/>
            <person name="Zhu S."/>
            <person name="Xu C."/>
            <person name="Xu H."/>
            <person name="Xu X."/>
            <person name="Cox K."/>
            <person name="Korf I."/>
            <person name="Meyers B.C."/>
            <person name="Michelmore R.W."/>
        </authorList>
    </citation>
    <scope>NUCLEOTIDE SEQUENCE [LARGE SCALE GENOMIC DNA]</scope>
    <source>
        <strain evidence="8">cv. Salinas</strain>
        <tissue evidence="7">Seedlings</tissue>
    </source>
</reference>
<evidence type="ECO:0000256" key="1">
    <source>
        <dbReference type="ARBA" id="ARBA00022723"/>
    </source>
</evidence>
<evidence type="ECO:0000256" key="3">
    <source>
        <dbReference type="ARBA" id="ARBA00022833"/>
    </source>
</evidence>
<evidence type="ECO:0000256" key="4">
    <source>
        <dbReference type="PROSITE-ProRule" id="PRU00325"/>
    </source>
</evidence>
<feature type="region of interest" description="Disordered" evidence="5">
    <location>
        <begin position="1025"/>
        <end position="1075"/>
    </location>
</feature>
<dbReference type="Pfam" id="PF04434">
    <property type="entry name" value="SWIM"/>
    <property type="match status" value="1"/>
</dbReference>
<dbReference type="InterPro" id="IPR058594">
    <property type="entry name" value="PB1-like_dom_pln"/>
</dbReference>
<dbReference type="PANTHER" id="PTHR31973:SF190">
    <property type="entry name" value="MULE TRANSPOSASE DOMAIN-CONTAINING PROTEIN"/>
    <property type="match status" value="1"/>
</dbReference>
<proteinExistence type="predicted"/>
<dbReference type="Pfam" id="PF26130">
    <property type="entry name" value="PB1-like"/>
    <property type="match status" value="1"/>
</dbReference>
<feature type="compositionally biased region" description="Basic and acidic residues" evidence="5">
    <location>
        <begin position="335"/>
        <end position="347"/>
    </location>
</feature>
<dbReference type="PANTHER" id="PTHR31973">
    <property type="entry name" value="POLYPROTEIN, PUTATIVE-RELATED"/>
    <property type="match status" value="1"/>
</dbReference>
<dbReference type="Proteomes" id="UP000235145">
    <property type="component" value="Unassembled WGS sequence"/>
</dbReference>
<dbReference type="InterPro" id="IPR007527">
    <property type="entry name" value="Znf_SWIM"/>
</dbReference>
<feature type="domain" description="SWIM-type" evidence="6">
    <location>
        <begin position="935"/>
        <end position="977"/>
    </location>
</feature>
<dbReference type="PROSITE" id="PS50966">
    <property type="entry name" value="ZF_SWIM"/>
    <property type="match status" value="1"/>
</dbReference>